<dbReference type="SUPFAM" id="SSF54001">
    <property type="entry name" value="Cysteine proteinases"/>
    <property type="match status" value="1"/>
</dbReference>
<dbReference type="InterPro" id="IPR052557">
    <property type="entry name" value="CAP/Cytokinesis_protein"/>
</dbReference>
<dbReference type="InterPro" id="IPR002931">
    <property type="entry name" value="Transglutaminase-like"/>
</dbReference>
<dbReference type="OrthoDB" id="9788327at2"/>
<dbReference type="Pfam" id="PF01841">
    <property type="entry name" value="Transglut_core"/>
    <property type="match status" value="1"/>
</dbReference>
<dbReference type="PANTHER" id="PTHR46333:SF2">
    <property type="entry name" value="CYTOKINESIS PROTEIN 3"/>
    <property type="match status" value="1"/>
</dbReference>
<proteinExistence type="predicted"/>
<name>A0A0D7X748_9BACL</name>
<dbReference type="SMART" id="SM00460">
    <property type="entry name" value="TGc"/>
    <property type="match status" value="1"/>
</dbReference>
<sequence length="375" mass="41903">MNRKIGVRLIKCLAAGAVLAVLLPHAVEWGNNVYAASVKPAPSVSSQQLQNKLLQAMATRSETLTFTYQGRVNGLKQQLQTAIKQAMESDPYVNYTIKSYAFSYTGTTTSAEVTIRLSYRETKEQTAYVDSTVKAVLGDIITKGMTDHEKVKAIHDWIVVRLKYDETQQKYTAYDGLKTGSTVCQGYSLLAYKMLERAGISNRIVEGRAGGQLHAWNLVLLDGHWYHMDTTWDDPTPDRGNEVSTSYYLLTDAEMRRDHSWVKQYPQANISYRQTLSGLVAAGGPKAAVYQKLYNTLEYTLQDGKGLVKSSSEIKEQVRKEINKGGATLTFGYQGTERSLKEDLQSLYQLGLKSISYQITDLGSTGNLRVTLKWT</sequence>
<organism evidence="2 3">
    <name type="scientific">Paenibacillus terrae</name>
    <dbReference type="NCBI Taxonomy" id="159743"/>
    <lineage>
        <taxon>Bacteria</taxon>
        <taxon>Bacillati</taxon>
        <taxon>Bacillota</taxon>
        <taxon>Bacilli</taxon>
        <taxon>Bacillales</taxon>
        <taxon>Paenibacillaceae</taxon>
        <taxon>Paenibacillus</taxon>
    </lineage>
</organism>
<protein>
    <submittedName>
        <fullName evidence="2">Transglutaminase</fullName>
    </submittedName>
</protein>
<dbReference type="Proteomes" id="UP000032534">
    <property type="component" value="Unassembled WGS sequence"/>
</dbReference>
<keyword evidence="3" id="KW-1185">Reference proteome</keyword>
<dbReference type="GO" id="GO:0005737">
    <property type="term" value="C:cytoplasm"/>
    <property type="evidence" value="ECO:0007669"/>
    <property type="project" value="TreeGrafter"/>
</dbReference>
<dbReference type="PANTHER" id="PTHR46333">
    <property type="entry name" value="CYTOKINESIS PROTEIN 3"/>
    <property type="match status" value="1"/>
</dbReference>
<reference evidence="2 3" key="1">
    <citation type="submission" date="2014-11" db="EMBL/GenBank/DDBJ databases">
        <title>Draft Genome Sequences of Paenibacillus polymyxa NRRL B-30509 and Paenibacillus terrae NRRL B-30644, Strains from a Poultry Environment that Produce Tridecaptin A and Paenicidins.</title>
        <authorList>
            <person name="van Belkum M.J."/>
            <person name="Lohans C.T."/>
            <person name="Vederas J.C."/>
        </authorList>
    </citation>
    <scope>NUCLEOTIDE SEQUENCE [LARGE SCALE GENOMIC DNA]</scope>
    <source>
        <strain evidence="2 3">NRRL B-30644</strain>
    </source>
</reference>
<gene>
    <name evidence="2" type="ORF">QD47_01645</name>
</gene>
<dbReference type="RefSeq" id="WP_044644486.1">
    <property type="nucleotide sequence ID" value="NZ_JTHP01000002.1"/>
</dbReference>
<dbReference type="InterPro" id="IPR038765">
    <property type="entry name" value="Papain-like_cys_pep_sf"/>
</dbReference>
<evidence type="ECO:0000313" key="3">
    <source>
        <dbReference type="Proteomes" id="UP000032534"/>
    </source>
</evidence>
<evidence type="ECO:0000259" key="1">
    <source>
        <dbReference type="SMART" id="SM00460"/>
    </source>
</evidence>
<dbReference type="PATRIC" id="fig|159743.3.peg.367"/>
<comment type="caution">
    <text evidence="2">The sequence shown here is derived from an EMBL/GenBank/DDBJ whole genome shotgun (WGS) entry which is preliminary data.</text>
</comment>
<dbReference type="Gene3D" id="3.10.620.30">
    <property type="match status" value="1"/>
</dbReference>
<accession>A0A0D7X748</accession>
<dbReference type="EMBL" id="JTHP01000002">
    <property type="protein sequence ID" value="KJD47255.1"/>
    <property type="molecule type" value="Genomic_DNA"/>
</dbReference>
<dbReference type="AlphaFoldDB" id="A0A0D7X748"/>
<feature type="domain" description="Transglutaminase-like" evidence="1">
    <location>
        <begin position="176"/>
        <end position="232"/>
    </location>
</feature>
<evidence type="ECO:0000313" key="2">
    <source>
        <dbReference type="EMBL" id="KJD47255.1"/>
    </source>
</evidence>